<evidence type="ECO:0000313" key="3">
    <source>
        <dbReference type="Proteomes" id="UP000595197"/>
    </source>
</evidence>
<dbReference type="RefSeq" id="WP_201072646.1">
    <property type="nucleotide sequence ID" value="NZ_CP067420.1"/>
</dbReference>
<sequence>MDDRTTQPSFPKGGVSPMPSAVPKLVTAKELSAKIPYSAVHVWRLEQKGEFPRRIHLGCNRVAWLEAEILEWLARKLAEREAAALTREAA</sequence>
<feature type="region of interest" description="Disordered" evidence="1">
    <location>
        <begin position="1"/>
        <end position="20"/>
    </location>
</feature>
<dbReference type="Gene3D" id="1.10.238.160">
    <property type="match status" value="1"/>
</dbReference>
<dbReference type="EMBL" id="CP067420">
    <property type="protein sequence ID" value="QQP88145.1"/>
    <property type="molecule type" value="Genomic_DNA"/>
</dbReference>
<reference evidence="2" key="1">
    <citation type="submission" date="2021-02" db="EMBL/GenBank/DDBJ databases">
        <title>Skermanella TT6 skin isolate.</title>
        <authorList>
            <person name="Lee K."/>
            <person name="Ganzorig M."/>
        </authorList>
    </citation>
    <scope>NUCLEOTIDE SEQUENCE</scope>
    <source>
        <strain evidence="2">TT6</strain>
    </source>
</reference>
<gene>
    <name evidence="2" type="ORF">IGS68_19065</name>
</gene>
<accession>A0ABX7B1E7</accession>
<protein>
    <submittedName>
        <fullName evidence="2">AlpA family phage regulatory protein</fullName>
    </submittedName>
</protein>
<name>A0ABX7B1E7_9PROT</name>
<evidence type="ECO:0000256" key="1">
    <source>
        <dbReference type="SAM" id="MobiDB-lite"/>
    </source>
</evidence>
<organism evidence="2 3">
    <name type="scientific">Skermanella cutis</name>
    <dbReference type="NCBI Taxonomy" id="2775420"/>
    <lineage>
        <taxon>Bacteria</taxon>
        <taxon>Pseudomonadati</taxon>
        <taxon>Pseudomonadota</taxon>
        <taxon>Alphaproteobacteria</taxon>
        <taxon>Rhodospirillales</taxon>
        <taxon>Azospirillaceae</taxon>
        <taxon>Skermanella</taxon>
    </lineage>
</organism>
<keyword evidence="3" id="KW-1185">Reference proteome</keyword>
<dbReference type="InterPro" id="IPR010260">
    <property type="entry name" value="AlpA"/>
</dbReference>
<dbReference type="Proteomes" id="UP000595197">
    <property type="component" value="Chromosome"/>
</dbReference>
<proteinExistence type="predicted"/>
<dbReference type="Pfam" id="PF05930">
    <property type="entry name" value="Phage_AlpA"/>
    <property type="match status" value="1"/>
</dbReference>
<evidence type="ECO:0000313" key="2">
    <source>
        <dbReference type="EMBL" id="QQP88145.1"/>
    </source>
</evidence>